<name>A0A9N9ANX8_9GLOM</name>
<reference evidence="2" key="1">
    <citation type="submission" date="2021-06" db="EMBL/GenBank/DDBJ databases">
        <authorList>
            <person name="Kallberg Y."/>
            <person name="Tangrot J."/>
            <person name="Rosling A."/>
        </authorList>
    </citation>
    <scope>NUCLEOTIDE SEQUENCE</scope>
    <source>
        <strain evidence="2">CL551</strain>
    </source>
</reference>
<organism evidence="2 3">
    <name type="scientific">Acaulospora morrowiae</name>
    <dbReference type="NCBI Taxonomy" id="94023"/>
    <lineage>
        <taxon>Eukaryota</taxon>
        <taxon>Fungi</taxon>
        <taxon>Fungi incertae sedis</taxon>
        <taxon>Mucoromycota</taxon>
        <taxon>Glomeromycotina</taxon>
        <taxon>Glomeromycetes</taxon>
        <taxon>Diversisporales</taxon>
        <taxon>Acaulosporaceae</taxon>
        <taxon>Acaulospora</taxon>
    </lineage>
</organism>
<feature type="chain" id="PRO_5040395848" evidence="1">
    <location>
        <begin position="20"/>
        <end position="89"/>
    </location>
</feature>
<feature type="signal peptide" evidence="1">
    <location>
        <begin position="1"/>
        <end position="19"/>
    </location>
</feature>
<evidence type="ECO:0000313" key="2">
    <source>
        <dbReference type="EMBL" id="CAG8535648.1"/>
    </source>
</evidence>
<sequence>MRAVSLLILLISLKNGTLTCLLMYSGCEGWVWMDFADYVDVRPRVDYHLKKNWPEGYSDIEVIGIGEQEGTGSDVNNIRMSVSRYGGEN</sequence>
<evidence type="ECO:0000313" key="3">
    <source>
        <dbReference type="Proteomes" id="UP000789342"/>
    </source>
</evidence>
<dbReference type="Proteomes" id="UP000789342">
    <property type="component" value="Unassembled WGS sequence"/>
</dbReference>
<keyword evidence="1" id="KW-0732">Signal</keyword>
<comment type="caution">
    <text evidence="2">The sequence shown here is derived from an EMBL/GenBank/DDBJ whole genome shotgun (WGS) entry which is preliminary data.</text>
</comment>
<proteinExistence type="predicted"/>
<accession>A0A9N9ANX8</accession>
<evidence type="ECO:0000256" key="1">
    <source>
        <dbReference type="SAM" id="SignalP"/>
    </source>
</evidence>
<protein>
    <submittedName>
        <fullName evidence="2">9866_t:CDS:1</fullName>
    </submittedName>
</protein>
<dbReference type="AlphaFoldDB" id="A0A9N9ANX8"/>
<gene>
    <name evidence="2" type="ORF">AMORRO_LOCUS4881</name>
</gene>
<dbReference type="EMBL" id="CAJVPV010002778">
    <property type="protein sequence ID" value="CAG8535648.1"/>
    <property type="molecule type" value="Genomic_DNA"/>
</dbReference>
<keyword evidence="3" id="KW-1185">Reference proteome</keyword>